<sequence>MSQGRPGTAGSGRPGPSGARTRNRRPDQGGGQRRAGLASQRGRLTLTLVILMIGMVALAGRALQLQAIEAPAYAASAAANIQRGYNLLPARGQIADRNGVVMAASEPAVRIIVDPRMISRNGVDERVSMGPKETQKAAAAPKAVAKILAKRLGGVPEDYRDEVTQKGSDGKLSRYVVVKRHVSSYIFDLITKDMDAGNWYGVFSSSDPVRTYPSGTVASNVIGFVNGDGVGAGGLEYTLNSQLKGTEGKESYEASTYGRIPLGRNTLVPAVDGVSYNLTLDSQMQLTTQNALATAVRNTKAESGEAIVMNVRTGEILAMASMPTFDSSKLERTTSNEITNRAVETSYEPGSVEKVLTMAALADKGLVAPDTRVRVPASVTSGDGKITDSFDHDGLYLTARGVIAYSSNIGTTLLARKLSKSDFSSYLKAFGLGRSTGLPLPGEADGTIPGPSMPDFTRDQISFGQGMSVTAVQEAAAVAAVANGGVYHAPTIIASARDGDGNPVSVTRAPGRRVVSAKAAAEVRDMMEAVVTLKSDRAVPGYRTIGKTGTAQRIDPTCHCYRGYTASYAGIGPSEDPSILTYVVLNNPTKGHQGSEVALPVARQILSVALPRYGIEPSTTKAPKAPLEYKP</sequence>
<feature type="domain" description="Penicillin-binding protein dimerisation" evidence="7">
    <location>
        <begin position="89"/>
        <end position="260"/>
    </location>
</feature>
<evidence type="ECO:0000256" key="3">
    <source>
        <dbReference type="ARBA" id="ARBA00023136"/>
    </source>
</evidence>
<dbReference type="Pfam" id="PF03717">
    <property type="entry name" value="PBP_dimer"/>
    <property type="match status" value="1"/>
</dbReference>
<dbReference type="PANTHER" id="PTHR30627:SF1">
    <property type="entry name" value="PEPTIDOGLYCAN D,D-TRANSPEPTIDASE FTSI"/>
    <property type="match status" value="1"/>
</dbReference>
<dbReference type="InterPro" id="IPR005311">
    <property type="entry name" value="PBP_dimer"/>
</dbReference>
<dbReference type="Gene3D" id="3.40.710.10">
    <property type="entry name" value="DD-peptidase/beta-lactamase superfamily"/>
    <property type="match status" value="1"/>
</dbReference>
<dbReference type="KEGG" id="acij:JS278_02046"/>
<dbReference type="Pfam" id="PF00905">
    <property type="entry name" value="Transpeptidase"/>
    <property type="match status" value="1"/>
</dbReference>
<keyword evidence="5" id="KW-1133">Transmembrane helix</keyword>
<reference evidence="8 9" key="1">
    <citation type="submission" date="2017-12" db="EMBL/GenBank/DDBJ databases">
        <title>The whole genome sequence of the Acidipropionibacterium virtanenii sp. nov. type strain JS278.</title>
        <authorList>
            <person name="Laine P."/>
            <person name="Deptula P."/>
            <person name="Varmanen P."/>
            <person name="Auvinen P."/>
        </authorList>
    </citation>
    <scope>NUCLEOTIDE SEQUENCE [LARGE SCALE GENOMIC DNA]</scope>
    <source>
        <strain evidence="8 9">JS278</strain>
    </source>
</reference>
<dbReference type="GO" id="GO:0008658">
    <property type="term" value="F:penicillin binding"/>
    <property type="evidence" value="ECO:0007669"/>
    <property type="project" value="InterPro"/>
</dbReference>
<evidence type="ECO:0000313" key="8">
    <source>
        <dbReference type="EMBL" id="AXE39199.1"/>
    </source>
</evidence>
<dbReference type="Proteomes" id="UP000251995">
    <property type="component" value="Chromosome"/>
</dbReference>
<keyword evidence="3 5" id="KW-0472">Membrane</keyword>
<dbReference type="AlphaFoldDB" id="A0A344UVA1"/>
<dbReference type="InterPro" id="IPR012338">
    <property type="entry name" value="Beta-lactam/transpept-like"/>
</dbReference>
<keyword evidence="5" id="KW-0812">Transmembrane</keyword>
<comment type="subcellular location">
    <subcellularLocation>
        <location evidence="1">Membrane</location>
    </subcellularLocation>
</comment>
<accession>A0A344UVA1</accession>
<evidence type="ECO:0000259" key="7">
    <source>
        <dbReference type="Pfam" id="PF03717"/>
    </source>
</evidence>
<evidence type="ECO:0000256" key="2">
    <source>
        <dbReference type="ARBA" id="ARBA00007171"/>
    </source>
</evidence>
<dbReference type="Gene3D" id="3.90.1310.10">
    <property type="entry name" value="Penicillin-binding protein 2a (Domain 2)"/>
    <property type="match status" value="1"/>
</dbReference>
<dbReference type="InterPro" id="IPR050515">
    <property type="entry name" value="Beta-lactam/transpept"/>
</dbReference>
<name>A0A344UVA1_9ACTN</name>
<dbReference type="Gene3D" id="3.30.450.330">
    <property type="match status" value="1"/>
</dbReference>
<evidence type="ECO:0000256" key="4">
    <source>
        <dbReference type="SAM" id="MobiDB-lite"/>
    </source>
</evidence>
<keyword evidence="9" id="KW-1185">Reference proteome</keyword>
<dbReference type="PANTHER" id="PTHR30627">
    <property type="entry name" value="PEPTIDOGLYCAN D,D-TRANSPEPTIDASE"/>
    <property type="match status" value="1"/>
</dbReference>
<evidence type="ECO:0000256" key="1">
    <source>
        <dbReference type="ARBA" id="ARBA00004370"/>
    </source>
</evidence>
<evidence type="ECO:0000256" key="5">
    <source>
        <dbReference type="SAM" id="Phobius"/>
    </source>
</evidence>
<protein>
    <submittedName>
        <fullName evidence="8">Penicillin-binding protein PbpB</fullName>
    </submittedName>
</protein>
<gene>
    <name evidence="8" type="primary">pbpB</name>
    <name evidence="8" type="ORF">JS278_02046</name>
</gene>
<feature type="region of interest" description="Disordered" evidence="4">
    <location>
        <begin position="1"/>
        <end position="38"/>
    </location>
</feature>
<feature type="transmembrane region" description="Helical" evidence="5">
    <location>
        <begin position="44"/>
        <end position="63"/>
    </location>
</feature>
<dbReference type="InterPro" id="IPR001460">
    <property type="entry name" value="PCN-bd_Tpept"/>
</dbReference>
<organism evidence="8 9">
    <name type="scientific">Acidipropionibacterium virtanenii</name>
    <dbReference type="NCBI Taxonomy" id="2057246"/>
    <lineage>
        <taxon>Bacteria</taxon>
        <taxon>Bacillati</taxon>
        <taxon>Actinomycetota</taxon>
        <taxon>Actinomycetes</taxon>
        <taxon>Propionibacteriales</taxon>
        <taxon>Propionibacteriaceae</taxon>
        <taxon>Acidipropionibacterium</taxon>
    </lineage>
</organism>
<feature type="domain" description="Penicillin-binding protein transpeptidase" evidence="6">
    <location>
        <begin position="306"/>
        <end position="606"/>
    </location>
</feature>
<dbReference type="SUPFAM" id="SSF56519">
    <property type="entry name" value="Penicillin binding protein dimerisation domain"/>
    <property type="match status" value="1"/>
</dbReference>
<evidence type="ECO:0000259" key="6">
    <source>
        <dbReference type="Pfam" id="PF00905"/>
    </source>
</evidence>
<comment type="similarity">
    <text evidence="2">Belongs to the transpeptidase family.</text>
</comment>
<dbReference type="InterPro" id="IPR036138">
    <property type="entry name" value="PBP_dimer_sf"/>
</dbReference>
<evidence type="ECO:0000313" key="9">
    <source>
        <dbReference type="Proteomes" id="UP000251995"/>
    </source>
</evidence>
<dbReference type="GO" id="GO:0005886">
    <property type="term" value="C:plasma membrane"/>
    <property type="evidence" value="ECO:0007669"/>
    <property type="project" value="TreeGrafter"/>
</dbReference>
<proteinExistence type="inferred from homology"/>
<dbReference type="GO" id="GO:0071555">
    <property type="term" value="P:cell wall organization"/>
    <property type="evidence" value="ECO:0007669"/>
    <property type="project" value="TreeGrafter"/>
</dbReference>
<dbReference type="SUPFAM" id="SSF56601">
    <property type="entry name" value="beta-lactamase/transpeptidase-like"/>
    <property type="match status" value="1"/>
</dbReference>
<dbReference type="EMBL" id="CP025198">
    <property type="protein sequence ID" value="AXE39199.1"/>
    <property type="molecule type" value="Genomic_DNA"/>
</dbReference>